<dbReference type="InterPro" id="IPR001005">
    <property type="entry name" value="SANT/Myb"/>
</dbReference>
<evidence type="ECO:0000313" key="4">
    <source>
        <dbReference type="Proteomes" id="UP000184330"/>
    </source>
</evidence>
<feature type="region of interest" description="Disordered" evidence="1">
    <location>
        <begin position="772"/>
        <end position="816"/>
    </location>
</feature>
<feature type="domain" description="Myb-like" evidence="2">
    <location>
        <begin position="712"/>
        <end position="761"/>
    </location>
</feature>
<protein>
    <recommendedName>
        <fullName evidence="2">Myb-like domain-containing protein</fullName>
    </recommendedName>
</protein>
<dbReference type="PANTHER" id="PTHR37535">
    <property type="entry name" value="FLUG DOMAIN PROTEIN"/>
    <property type="match status" value="1"/>
</dbReference>
<evidence type="ECO:0000259" key="2">
    <source>
        <dbReference type="PROSITE" id="PS50090"/>
    </source>
</evidence>
<dbReference type="EMBL" id="FJOG01000007">
    <property type="protein sequence ID" value="CZR55696.1"/>
    <property type="molecule type" value="Genomic_DNA"/>
</dbReference>
<accession>A0A1L7WSF5</accession>
<dbReference type="CDD" id="cd00167">
    <property type="entry name" value="SANT"/>
    <property type="match status" value="2"/>
</dbReference>
<dbReference type="Gene3D" id="1.10.10.60">
    <property type="entry name" value="Homeodomain-like"/>
    <property type="match status" value="1"/>
</dbReference>
<evidence type="ECO:0000313" key="3">
    <source>
        <dbReference type="EMBL" id="CZR55696.1"/>
    </source>
</evidence>
<keyword evidence="4" id="KW-1185">Reference proteome</keyword>
<dbReference type="OrthoDB" id="4485682at2759"/>
<feature type="region of interest" description="Disordered" evidence="1">
    <location>
        <begin position="544"/>
        <end position="601"/>
    </location>
</feature>
<dbReference type="SMART" id="SM00717">
    <property type="entry name" value="SANT"/>
    <property type="match status" value="2"/>
</dbReference>
<dbReference type="Pfam" id="PF11917">
    <property type="entry name" value="DUF3435"/>
    <property type="match status" value="1"/>
</dbReference>
<reference evidence="3 4" key="1">
    <citation type="submission" date="2016-03" db="EMBL/GenBank/DDBJ databases">
        <authorList>
            <person name="Ploux O."/>
        </authorList>
    </citation>
    <scope>NUCLEOTIDE SEQUENCE [LARGE SCALE GENOMIC DNA]</scope>
    <source>
        <strain evidence="3 4">UAMH 11012</strain>
    </source>
</reference>
<dbReference type="STRING" id="576137.A0A1L7WSF5"/>
<dbReference type="SUPFAM" id="SSF46689">
    <property type="entry name" value="Homeodomain-like"/>
    <property type="match status" value="1"/>
</dbReference>
<dbReference type="Pfam" id="PF13921">
    <property type="entry name" value="Myb_DNA-bind_6"/>
    <property type="match status" value="1"/>
</dbReference>
<dbReference type="PANTHER" id="PTHR37535:SF4">
    <property type="entry name" value="FLUG DOMAIN-CONTAINING PROTEIN"/>
    <property type="match status" value="1"/>
</dbReference>
<dbReference type="AlphaFoldDB" id="A0A1L7WSF5"/>
<dbReference type="InterPro" id="IPR009057">
    <property type="entry name" value="Homeodomain-like_sf"/>
</dbReference>
<name>A0A1L7WSF5_9HELO</name>
<gene>
    <name evidence="3" type="ORF">PAC_05584</name>
</gene>
<feature type="region of interest" description="Disordered" evidence="1">
    <location>
        <begin position="643"/>
        <end position="664"/>
    </location>
</feature>
<sequence>MVDLLAKRKAIQASRTQKDPSSFFKRLATPSKQQYSAQQILWERFEAAMPDPDVVPDPDTLRTFAWWCASDSTGKLADRADIKTLSFNMGRFVAFYNACHAYQIPESSLVDVRTYIMDELKEELGLQNLAYPKEYANWEDIKIFLRYIVAEDSHIYKDPRTRAQLGCVTLLIAENGERLGAIVRSESYREDEAALCYKDVQLYLRPASNQDNGYEIKMSITYENRKNERNSEVNWTEHYYQRSDPAHCVIVWLLALAFLDDAFDDGIRSPADLFNMKPFGACERHIRFKKDILPIPIFRRMRSCGSALLSPYLPWSSGSVTTEAQRVFRVLGFPQRFTFYNVRRTMGNTLEHHGIGITRRKRVMGHHGDSDKVFRKAYQTHINTVDSGNIFREETPRPDKLEELSMYKKRDADILELPEEVLKQICEEDEEVKYLLSSKSDLRDQFNLIKSDPIQGCNRVTITAAFEAFNRALNRRRSYLRKDARKRFRESYFQDPVAARTQYPSAQTPKKAWRADLVDALYPENESEGSAQKAVEVLITHCSKPNTQEPKAKHSKDPPAKDPPAKVKPAKVKPAKVKPAKVKPAKVKPAKVKPAEPDMRQLAHMKDDLRLTWEEIQAQFSDFSEDALARRYRAFKAEFKANEGPVDGRPQLRIPTRPEPQYPRSRLTAEDDDLLMRLKKESRLNWADITKHFPGRTSETLRSRYKDLTRSEPRQKPYGYTPEETQLLLKLKDEGLSWLDIAKQIPGRSPDVLKHQYQWLTKNKRTSFLLEHSTPEKRKQDVCSFPGADRQSKRQRLATPPSGRQPVYISATGLAE</sequence>
<dbReference type="PROSITE" id="PS50090">
    <property type="entry name" value="MYB_LIKE"/>
    <property type="match status" value="2"/>
</dbReference>
<dbReference type="Proteomes" id="UP000184330">
    <property type="component" value="Unassembled WGS sequence"/>
</dbReference>
<evidence type="ECO:0000256" key="1">
    <source>
        <dbReference type="SAM" id="MobiDB-lite"/>
    </source>
</evidence>
<feature type="domain" description="Myb-like" evidence="2">
    <location>
        <begin position="659"/>
        <end position="709"/>
    </location>
</feature>
<proteinExistence type="predicted"/>
<feature type="compositionally biased region" description="Basic residues" evidence="1">
    <location>
        <begin position="568"/>
        <end position="591"/>
    </location>
</feature>
<dbReference type="InterPro" id="IPR021842">
    <property type="entry name" value="DUF3435"/>
</dbReference>
<organism evidence="3 4">
    <name type="scientific">Phialocephala subalpina</name>
    <dbReference type="NCBI Taxonomy" id="576137"/>
    <lineage>
        <taxon>Eukaryota</taxon>
        <taxon>Fungi</taxon>
        <taxon>Dikarya</taxon>
        <taxon>Ascomycota</taxon>
        <taxon>Pezizomycotina</taxon>
        <taxon>Leotiomycetes</taxon>
        <taxon>Helotiales</taxon>
        <taxon>Mollisiaceae</taxon>
        <taxon>Phialocephala</taxon>
        <taxon>Phialocephala fortinii species complex</taxon>
    </lineage>
</organism>
<feature type="compositionally biased region" description="Basic and acidic residues" evidence="1">
    <location>
        <begin position="550"/>
        <end position="565"/>
    </location>
</feature>